<dbReference type="RefSeq" id="WP_153862814.1">
    <property type="nucleotide sequence ID" value="NZ_WJQR01000026.1"/>
</dbReference>
<feature type="disulfide bond" description="Redox-active" evidence="9">
    <location>
        <begin position="28"/>
        <end position="31"/>
    </location>
</feature>
<dbReference type="InterPro" id="IPR005746">
    <property type="entry name" value="Thioredoxin"/>
</dbReference>
<feature type="site" description="Contributes to redox potential value" evidence="8">
    <location>
        <position position="30"/>
    </location>
</feature>
<feature type="active site" description="Nucleophile" evidence="8">
    <location>
        <position position="28"/>
    </location>
</feature>
<evidence type="ECO:0000259" key="10">
    <source>
        <dbReference type="PROSITE" id="PS51352"/>
    </source>
</evidence>
<accession>A0A844BLL0</accession>
<feature type="site" description="Contributes to redox potential value" evidence="8">
    <location>
        <position position="29"/>
    </location>
</feature>
<protein>
    <recommendedName>
        <fullName evidence="2 7">Thioredoxin</fullName>
    </recommendedName>
</protein>
<comment type="caution">
    <text evidence="11">The sequence shown here is derived from an EMBL/GenBank/DDBJ whole genome shotgun (WGS) entry which is preliminary data.</text>
</comment>
<sequence length="103" mass="11881">MLKEMVREEFEQDIAEGSVLLDFYSKTCGPCKMLAFVLQDVEKQFGDDVKIIKIDFEENPDLIEKYNVEGYPTLIMFKDGVELSRKAGLQQKPVIIKMIEESL</sequence>
<keyword evidence="4" id="KW-0249">Electron transport</keyword>
<dbReference type="InterPro" id="IPR013766">
    <property type="entry name" value="Thioredoxin_domain"/>
</dbReference>
<reference evidence="11 12" key="1">
    <citation type="submission" date="2019-11" db="EMBL/GenBank/DDBJ databases">
        <title>Characterisation of Fundicoccus ignavus gen. nov. sp. nov., a novel genus of the family Aerococcaceae isolated from bulk tank milk.</title>
        <authorList>
            <person name="Siebert A."/>
            <person name="Huptas C."/>
            <person name="Wenning M."/>
            <person name="Scherer S."/>
            <person name="Doll E.V."/>
        </authorList>
    </citation>
    <scope>NUCLEOTIDE SEQUENCE [LARGE SCALE GENOMIC DNA]</scope>
    <source>
        <strain evidence="11 12">DSM 109653</strain>
    </source>
</reference>
<dbReference type="Proteomes" id="UP000469870">
    <property type="component" value="Unassembled WGS sequence"/>
</dbReference>
<evidence type="ECO:0000256" key="1">
    <source>
        <dbReference type="ARBA" id="ARBA00008987"/>
    </source>
</evidence>
<dbReference type="CDD" id="cd02947">
    <property type="entry name" value="TRX_family"/>
    <property type="match status" value="1"/>
</dbReference>
<feature type="active site" description="Nucleophile" evidence="8">
    <location>
        <position position="31"/>
    </location>
</feature>
<evidence type="ECO:0000256" key="6">
    <source>
        <dbReference type="ARBA" id="ARBA00023284"/>
    </source>
</evidence>
<evidence type="ECO:0000313" key="12">
    <source>
        <dbReference type="Proteomes" id="UP000469870"/>
    </source>
</evidence>
<dbReference type="GO" id="GO:0015035">
    <property type="term" value="F:protein-disulfide reductase activity"/>
    <property type="evidence" value="ECO:0007669"/>
    <property type="project" value="InterPro"/>
</dbReference>
<dbReference type="InterPro" id="IPR036249">
    <property type="entry name" value="Thioredoxin-like_sf"/>
</dbReference>
<dbReference type="PANTHER" id="PTHR45663">
    <property type="entry name" value="GEO12009P1"/>
    <property type="match status" value="1"/>
</dbReference>
<evidence type="ECO:0000256" key="4">
    <source>
        <dbReference type="ARBA" id="ARBA00022982"/>
    </source>
</evidence>
<dbReference type="GO" id="GO:0005737">
    <property type="term" value="C:cytoplasm"/>
    <property type="evidence" value="ECO:0007669"/>
    <property type="project" value="TreeGrafter"/>
</dbReference>
<evidence type="ECO:0000256" key="3">
    <source>
        <dbReference type="ARBA" id="ARBA00022448"/>
    </source>
</evidence>
<dbReference type="PIRSF" id="PIRSF000077">
    <property type="entry name" value="Thioredoxin"/>
    <property type="match status" value="1"/>
</dbReference>
<evidence type="ECO:0000256" key="5">
    <source>
        <dbReference type="ARBA" id="ARBA00023157"/>
    </source>
</evidence>
<evidence type="ECO:0000313" key="11">
    <source>
        <dbReference type="EMBL" id="MRI82770.1"/>
    </source>
</evidence>
<keyword evidence="5 9" id="KW-1015">Disulfide bond</keyword>
<dbReference type="SUPFAM" id="SSF52833">
    <property type="entry name" value="Thioredoxin-like"/>
    <property type="match status" value="1"/>
</dbReference>
<keyword evidence="3" id="KW-0813">Transport</keyword>
<gene>
    <name evidence="11" type="ORF">GIY11_12230</name>
</gene>
<organism evidence="11 12">
    <name type="scientific">Fundicoccus ignavus</name>
    <dbReference type="NCBI Taxonomy" id="2664442"/>
    <lineage>
        <taxon>Bacteria</taxon>
        <taxon>Bacillati</taxon>
        <taxon>Bacillota</taxon>
        <taxon>Bacilli</taxon>
        <taxon>Lactobacillales</taxon>
        <taxon>Aerococcaceae</taxon>
        <taxon>Fundicoccus</taxon>
    </lineage>
</organism>
<comment type="similarity">
    <text evidence="1 7">Belongs to the thioredoxin family.</text>
</comment>
<dbReference type="Gene3D" id="3.40.30.10">
    <property type="entry name" value="Glutaredoxin"/>
    <property type="match status" value="1"/>
</dbReference>
<evidence type="ECO:0000256" key="7">
    <source>
        <dbReference type="PIRNR" id="PIRNR000077"/>
    </source>
</evidence>
<dbReference type="EMBL" id="WJQR01000026">
    <property type="protein sequence ID" value="MRI82770.1"/>
    <property type="molecule type" value="Genomic_DNA"/>
</dbReference>
<dbReference type="PANTHER" id="PTHR45663:SF11">
    <property type="entry name" value="GEO12009P1"/>
    <property type="match status" value="1"/>
</dbReference>
<proteinExistence type="inferred from homology"/>
<dbReference type="Pfam" id="PF00085">
    <property type="entry name" value="Thioredoxin"/>
    <property type="match status" value="1"/>
</dbReference>
<keyword evidence="6 9" id="KW-0676">Redox-active center</keyword>
<feature type="site" description="Deprotonates C-terminal active site Cys" evidence="8">
    <location>
        <position position="22"/>
    </location>
</feature>
<feature type="domain" description="Thioredoxin" evidence="10">
    <location>
        <begin position="1"/>
        <end position="103"/>
    </location>
</feature>
<evidence type="ECO:0000256" key="8">
    <source>
        <dbReference type="PIRSR" id="PIRSR000077-1"/>
    </source>
</evidence>
<dbReference type="PROSITE" id="PS51352">
    <property type="entry name" value="THIOREDOXIN_2"/>
    <property type="match status" value="1"/>
</dbReference>
<dbReference type="InterPro" id="IPR017937">
    <property type="entry name" value="Thioredoxin_CS"/>
</dbReference>
<evidence type="ECO:0000256" key="2">
    <source>
        <dbReference type="ARBA" id="ARBA00020570"/>
    </source>
</evidence>
<name>A0A844BLL0_9LACT</name>
<dbReference type="AlphaFoldDB" id="A0A844BLL0"/>
<dbReference type="PROSITE" id="PS00194">
    <property type="entry name" value="THIOREDOXIN_1"/>
    <property type="match status" value="1"/>
</dbReference>
<evidence type="ECO:0000256" key="9">
    <source>
        <dbReference type="PIRSR" id="PIRSR000077-4"/>
    </source>
</evidence>